<reference evidence="2 3" key="1">
    <citation type="submission" date="2016-04" db="EMBL/GenBank/DDBJ databases">
        <title>Genome sequence of Clostridium magnum DSM 2767.</title>
        <authorList>
            <person name="Poehlein A."/>
            <person name="Uhlig R."/>
            <person name="Fischer R."/>
            <person name="Bahl H."/>
            <person name="Daniel R."/>
        </authorList>
    </citation>
    <scope>NUCLEOTIDE SEQUENCE [LARGE SCALE GENOMIC DNA]</scope>
    <source>
        <strain evidence="2 3">DSM 2767</strain>
    </source>
</reference>
<dbReference type="InterPro" id="IPR014976">
    <property type="entry name" value="AbpA_HamA_C"/>
</dbReference>
<proteinExistence type="predicted"/>
<dbReference type="EMBL" id="LWAE01000009">
    <property type="protein sequence ID" value="KZL89406.1"/>
    <property type="molecule type" value="Genomic_DNA"/>
</dbReference>
<protein>
    <recommendedName>
        <fullName evidence="1">Anti-bacteriophage protein A/HamA C-terminal domain-containing protein</fullName>
    </recommendedName>
</protein>
<accession>A0A161X5Z2</accession>
<keyword evidence="3" id="KW-1185">Reference proteome</keyword>
<sequence>MVKVIKSTVPIKKDRYDDFDVYSYSDRYSFIHIELKDTQKFYEKIFEYFFDQDRLIKYAEGKTGIKFSSTKRDYTTLFRHLKLYIDDYNEAKTISDLEEDLKEILLDEDLIEDEGSGVFSIRLDKIGRMGEYFFSCLLSEYFRFDCIIPKVHLTSDPNMSVYGIDTMYYNSENDEILFGESKFSKSLSNGIGLINTSLKTYEQQMKDEFLCILSSRFLSSNLNIFTEKYGEYAEVCIDIYEFIQEAKIKSIGIPIFIAHGNEKKKEEIINQLSKIKKINFWGIPTTYYCISLPVISKAKLVSTITVKIRERMQYYEKQRKCN</sequence>
<evidence type="ECO:0000313" key="2">
    <source>
        <dbReference type="EMBL" id="KZL89406.1"/>
    </source>
</evidence>
<comment type="caution">
    <text evidence="2">The sequence shown here is derived from an EMBL/GenBank/DDBJ whole genome shotgun (WGS) entry which is preliminary data.</text>
</comment>
<gene>
    <name evidence="2" type="ORF">CLMAG_53100</name>
</gene>
<dbReference type="OrthoDB" id="1923191at2"/>
<organism evidence="2 3">
    <name type="scientific">Clostridium magnum DSM 2767</name>
    <dbReference type="NCBI Taxonomy" id="1121326"/>
    <lineage>
        <taxon>Bacteria</taxon>
        <taxon>Bacillati</taxon>
        <taxon>Bacillota</taxon>
        <taxon>Clostridia</taxon>
        <taxon>Eubacteriales</taxon>
        <taxon>Clostridiaceae</taxon>
        <taxon>Clostridium</taxon>
    </lineage>
</organism>
<dbReference type="Pfam" id="PF08878">
    <property type="entry name" value="HamA"/>
    <property type="match status" value="1"/>
</dbReference>
<dbReference type="Proteomes" id="UP000076603">
    <property type="component" value="Unassembled WGS sequence"/>
</dbReference>
<feature type="domain" description="Anti-bacteriophage protein A/HamA C-terminal" evidence="1">
    <location>
        <begin position="49"/>
        <end position="305"/>
    </location>
</feature>
<dbReference type="RefSeq" id="WP_066629340.1">
    <property type="nucleotide sequence ID" value="NZ_FQXL01000018.1"/>
</dbReference>
<evidence type="ECO:0000259" key="1">
    <source>
        <dbReference type="Pfam" id="PF08878"/>
    </source>
</evidence>
<dbReference type="PATRIC" id="fig|1121326.3.peg.5370"/>
<dbReference type="STRING" id="1121326.CLMAG_53100"/>
<dbReference type="AlphaFoldDB" id="A0A161X5Z2"/>
<name>A0A161X5Z2_9CLOT</name>
<evidence type="ECO:0000313" key="3">
    <source>
        <dbReference type="Proteomes" id="UP000076603"/>
    </source>
</evidence>